<feature type="transmembrane region" description="Helical" evidence="5">
    <location>
        <begin position="60"/>
        <end position="82"/>
    </location>
</feature>
<keyword evidence="2 5" id="KW-0812">Transmembrane</keyword>
<keyword evidence="7" id="KW-1185">Reference proteome</keyword>
<evidence type="ECO:0000256" key="2">
    <source>
        <dbReference type="ARBA" id="ARBA00022692"/>
    </source>
</evidence>
<evidence type="ECO:0000256" key="4">
    <source>
        <dbReference type="ARBA" id="ARBA00023136"/>
    </source>
</evidence>
<evidence type="ECO:0000256" key="1">
    <source>
        <dbReference type="ARBA" id="ARBA00004141"/>
    </source>
</evidence>
<comment type="subcellular location">
    <subcellularLocation>
        <location evidence="1">Membrane</location>
        <topology evidence="1">Multi-pass membrane protein</topology>
    </subcellularLocation>
</comment>
<feature type="transmembrane region" description="Helical" evidence="5">
    <location>
        <begin position="20"/>
        <end position="53"/>
    </location>
</feature>
<proteinExistence type="predicted"/>
<sequence>MILIGRSRFLSQINPSIKLIFHLLMMTIISIISDPLTTFLCMLIPAMITFAFIKIPFKHMVMYVLLPFFVLFILSVWSIFAFGKGETVWFSWGWFHFTKEGLLNGLTIGFRTLGYLFYGLIFVLTTDVTEFVLSLMQQLKMKPKWAYSILAGVRFIPIFKAEFEQIRAAHRIRGVHRVGGLGGKVRSMIRFTIPLLSQGIRKAERVAIALEARNFDGSWNRTFYHKIESGKIDVLYGLLLIALHVAIIFLSLHFGFIQWGILM</sequence>
<dbReference type="EMBL" id="JAUIYO010000003">
    <property type="protein sequence ID" value="MFK2825316.1"/>
    <property type="molecule type" value="Genomic_DNA"/>
</dbReference>
<evidence type="ECO:0000256" key="3">
    <source>
        <dbReference type="ARBA" id="ARBA00022989"/>
    </source>
</evidence>
<keyword evidence="3 5" id="KW-1133">Transmembrane helix</keyword>
<evidence type="ECO:0000256" key="5">
    <source>
        <dbReference type="SAM" id="Phobius"/>
    </source>
</evidence>
<name>A0ABW8I734_9BACI</name>
<gene>
    <name evidence="6" type="ORF">QYG89_06400</name>
</gene>
<dbReference type="RefSeq" id="WP_404315780.1">
    <property type="nucleotide sequence ID" value="NZ_JAUIYO010000003.1"/>
</dbReference>
<reference evidence="6 7" key="1">
    <citation type="submission" date="2023-07" db="EMBL/GenBank/DDBJ databases">
        <title>Bacillus lucianemedeirus sp. nov, a new species isolated from an immunobiological production facility.</title>
        <authorList>
            <person name="Costa L.V."/>
            <person name="Miranda R.V.S.L."/>
            <person name="Brandao M.L.L."/>
            <person name="Reis C.M.F."/>
            <person name="Frazao A.M."/>
            <person name="Cruz F.V."/>
            <person name="Baio P.V.P."/>
            <person name="Veras J.F.C."/>
            <person name="Ramos J.N."/>
            <person name="Vieira V."/>
        </authorList>
    </citation>
    <scope>NUCLEOTIDE SEQUENCE [LARGE SCALE GENOMIC DNA]</scope>
    <source>
        <strain evidence="6 7">B190/17</strain>
    </source>
</reference>
<dbReference type="Proteomes" id="UP001619911">
    <property type="component" value="Unassembled WGS sequence"/>
</dbReference>
<keyword evidence="4 5" id="KW-0472">Membrane</keyword>
<evidence type="ECO:0000313" key="6">
    <source>
        <dbReference type="EMBL" id="MFK2825316.1"/>
    </source>
</evidence>
<dbReference type="PANTHER" id="PTHR33514:SF13">
    <property type="entry name" value="PROTEIN ABCI12, CHLOROPLASTIC"/>
    <property type="match status" value="1"/>
</dbReference>
<dbReference type="PANTHER" id="PTHR33514">
    <property type="entry name" value="PROTEIN ABCI12, CHLOROPLASTIC"/>
    <property type="match status" value="1"/>
</dbReference>
<feature type="transmembrane region" description="Helical" evidence="5">
    <location>
        <begin position="115"/>
        <end position="136"/>
    </location>
</feature>
<comment type="caution">
    <text evidence="6">The sequence shown here is derived from an EMBL/GenBank/DDBJ whole genome shotgun (WGS) entry which is preliminary data.</text>
</comment>
<evidence type="ECO:0000313" key="7">
    <source>
        <dbReference type="Proteomes" id="UP001619911"/>
    </source>
</evidence>
<organism evidence="6 7">
    <name type="scientific">Bacillus lumedeiriae</name>
    <dbReference type="NCBI Taxonomy" id="3058829"/>
    <lineage>
        <taxon>Bacteria</taxon>
        <taxon>Bacillati</taxon>
        <taxon>Bacillota</taxon>
        <taxon>Bacilli</taxon>
        <taxon>Bacillales</taxon>
        <taxon>Bacillaceae</taxon>
        <taxon>Bacillus</taxon>
    </lineage>
</organism>
<dbReference type="Pfam" id="PF02361">
    <property type="entry name" value="CbiQ"/>
    <property type="match status" value="1"/>
</dbReference>
<accession>A0ABW8I734</accession>
<dbReference type="CDD" id="cd16914">
    <property type="entry name" value="EcfT"/>
    <property type="match status" value="1"/>
</dbReference>
<feature type="transmembrane region" description="Helical" evidence="5">
    <location>
        <begin position="234"/>
        <end position="261"/>
    </location>
</feature>
<protein>
    <submittedName>
        <fullName evidence="6">Energy-coupling factor transporter transmembrane component T</fullName>
    </submittedName>
</protein>
<dbReference type="InterPro" id="IPR003339">
    <property type="entry name" value="ABC/ECF_trnsptr_transmembrane"/>
</dbReference>